<dbReference type="InterPro" id="IPR003806">
    <property type="entry name" value="ATP-grasp_PylC-type"/>
</dbReference>
<dbReference type="InterPro" id="IPR016181">
    <property type="entry name" value="Acyl_CoA_acyltransferase"/>
</dbReference>
<dbReference type="RefSeq" id="WP_259477739.1">
    <property type="nucleotide sequence ID" value="NZ_BAAAQY010000001.1"/>
</dbReference>
<dbReference type="InterPro" id="IPR005479">
    <property type="entry name" value="CPAse_ATP-bd"/>
</dbReference>
<gene>
    <name evidence="3" type="ORF">GCM10009851_03200</name>
</gene>
<dbReference type="Proteomes" id="UP001500929">
    <property type="component" value="Unassembled WGS sequence"/>
</dbReference>
<dbReference type="PROSITE" id="PS00867">
    <property type="entry name" value="CPSASE_2"/>
    <property type="match status" value="1"/>
</dbReference>
<sequence length="786" mass="84545">MSDRAVVVTGGRAPVALDLARRFHEDGWRVVLADSAPMLGARSRAVHAAYRVPPPRHRPREFGAAVAGIARRHAAELVVPTCEEVFWLSSVAHDSGASGPAESLRELLVAPGPDALRRLHDKAEFLCLLDELGLAHPVTTVLSSPIAWRRLARRRGGEPAVVLKPAFSRFGTRIRFVEAGGPLPEPGSAGIGRVTPEERWLVQHRVEGEELCSYAVAVGGELTAFVVYRPVWRAGRGAGVAFERLDRTAPAARALRDASERLAGALGITGQFGLDAIDTPTGVSILECNPRATSGVHLFGPGDGLAEAFAVREVSARDARARSAVVATRRSARLGLPHLLCAPAGVRSGRDLVRFARQLAAPDALAEPGDRVPVAGLTRALLHQLATARREGVPVLAATTADLEWNGQTLSPGASASSREPEWGDVFATIAPVERAVENVRATVGVVTLSGERVPLVVSACERPAPGGGPQSYVVSPISHYVHYAREELGELRSPLARGAAGLVIDGLDRVLRGGRVDEVVLVGNALLSTNLLPDPAEGEVRALTARLVAEHPERAVVWRSVHGRGSGLPATLRRAGYALIPARSVLFTVTRESDWTTLRDVRRDSALLAGSGYRVIDAPLDAATGCSPPELRRRIAELYSLLYVDRYSRLNPRYTEEFVALAQRSGLLRFVLLERDGRVDGVLGYTVAHGHLAAPVVGYDTSLPQELGLYRMLSLLMLRTAADWGVDLHASSGVADFKRHRGAEQEFEYTAVYTAHLAWPRRLAWRLLAAVVHHIAVPLVRRAAL</sequence>
<dbReference type="InterPro" id="IPR011761">
    <property type="entry name" value="ATP-grasp"/>
</dbReference>
<dbReference type="Pfam" id="PF02655">
    <property type="entry name" value="ATP-grasp_3"/>
    <property type="match status" value="1"/>
</dbReference>
<dbReference type="SUPFAM" id="SSF55729">
    <property type="entry name" value="Acyl-CoA N-acyltransferases (Nat)"/>
    <property type="match status" value="1"/>
</dbReference>
<evidence type="ECO:0000259" key="2">
    <source>
        <dbReference type="PROSITE" id="PS50975"/>
    </source>
</evidence>
<comment type="caution">
    <text evidence="3">The sequence shown here is derived from an EMBL/GenBank/DDBJ whole genome shotgun (WGS) entry which is preliminary data.</text>
</comment>
<organism evidence="3 4">
    <name type="scientific">Herbiconiux moechotypicola</name>
    <dbReference type="NCBI Taxonomy" id="637393"/>
    <lineage>
        <taxon>Bacteria</taxon>
        <taxon>Bacillati</taxon>
        <taxon>Actinomycetota</taxon>
        <taxon>Actinomycetes</taxon>
        <taxon>Micrococcales</taxon>
        <taxon>Microbacteriaceae</taxon>
        <taxon>Herbiconiux</taxon>
    </lineage>
</organism>
<evidence type="ECO:0000313" key="4">
    <source>
        <dbReference type="Proteomes" id="UP001500929"/>
    </source>
</evidence>
<name>A0ABN3D7X1_9MICO</name>
<dbReference type="PROSITE" id="PS50975">
    <property type="entry name" value="ATP_GRASP"/>
    <property type="match status" value="1"/>
</dbReference>
<dbReference type="InterPro" id="IPR038740">
    <property type="entry name" value="BioF2-like_GNAT_dom"/>
</dbReference>
<keyword evidence="1" id="KW-0067">ATP-binding</keyword>
<dbReference type="SUPFAM" id="SSF56059">
    <property type="entry name" value="Glutathione synthetase ATP-binding domain-like"/>
    <property type="match status" value="1"/>
</dbReference>
<dbReference type="Pfam" id="PF13480">
    <property type="entry name" value="Acetyltransf_6"/>
    <property type="match status" value="1"/>
</dbReference>
<evidence type="ECO:0000256" key="1">
    <source>
        <dbReference type="PROSITE-ProRule" id="PRU00409"/>
    </source>
</evidence>
<dbReference type="Gene3D" id="3.30.470.20">
    <property type="entry name" value="ATP-grasp fold, B domain"/>
    <property type="match status" value="1"/>
</dbReference>
<feature type="domain" description="ATP-grasp" evidence="2">
    <location>
        <begin position="126"/>
        <end position="320"/>
    </location>
</feature>
<protein>
    <recommendedName>
        <fullName evidence="2">ATP-grasp domain-containing protein</fullName>
    </recommendedName>
</protein>
<accession>A0ABN3D7X1</accession>
<keyword evidence="4" id="KW-1185">Reference proteome</keyword>
<proteinExistence type="predicted"/>
<evidence type="ECO:0000313" key="3">
    <source>
        <dbReference type="EMBL" id="GAA2223399.1"/>
    </source>
</evidence>
<keyword evidence="1" id="KW-0547">Nucleotide-binding</keyword>
<dbReference type="EMBL" id="BAAAQY010000001">
    <property type="protein sequence ID" value="GAA2223399.1"/>
    <property type="molecule type" value="Genomic_DNA"/>
</dbReference>
<reference evidence="3 4" key="1">
    <citation type="journal article" date="2019" name="Int. J. Syst. Evol. Microbiol.">
        <title>The Global Catalogue of Microorganisms (GCM) 10K type strain sequencing project: providing services to taxonomists for standard genome sequencing and annotation.</title>
        <authorList>
            <consortium name="The Broad Institute Genomics Platform"/>
            <consortium name="The Broad Institute Genome Sequencing Center for Infectious Disease"/>
            <person name="Wu L."/>
            <person name="Ma J."/>
        </authorList>
    </citation>
    <scope>NUCLEOTIDE SEQUENCE [LARGE SCALE GENOMIC DNA]</scope>
    <source>
        <strain evidence="3 4">JCM 16117</strain>
    </source>
</reference>
<dbReference type="Gene3D" id="3.40.50.20">
    <property type="match status" value="1"/>
</dbReference>